<dbReference type="GO" id="GO:0035242">
    <property type="term" value="F:protein-arginine omega-N asymmetric methyltransferase activity"/>
    <property type="evidence" value="ECO:0007669"/>
    <property type="project" value="UniProtKB-EC"/>
</dbReference>
<dbReference type="CDD" id="cd02440">
    <property type="entry name" value="AdoMet_MTases"/>
    <property type="match status" value="1"/>
</dbReference>
<dbReference type="InterPro" id="IPR029063">
    <property type="entry name" value="SAM-dependent_MTases_sf"/>
</dbReference>
<dbReference type="PANTHER" id="PTHR11006:SF10">
    <property type="entry name" value="HISTONE-ARGININE METHYLTRANSFERASE CARMER-RELATED"/>
    <property type="match status" value="1"/>
</dbReference>
<evidence type="ECO:0000256" key="1">
    <source>
        <dbReference type="ARBA" id="ARBA00011925"/>
    </source>
</evidence>
<dbReference type="Proteomes" id="UP001190700">
    <property type="component" value="Unassembled WGS sequence"/>
</dbReference>
<gene>
    <name evidence="7" type="ORF">CYMTET_14008</name>
</gene>
<evidence type="ECO:0000256" key="6">
    <source>
        <dbReference type="PROSITE-ProRule" id="PRU01015"/>
    </source>
</evidence>
<dbReference type="PANTHER" id="PTHR11006">
    <property type="entry name" value="PROTEIN ARGININE N-METHYLTRANSFERASE"/>
    <property type="match status" value="1"/>
</dbReference>
<proteinExistence type="predicted"/>
<evidence type="ECO:0000256" key="3">
    <source>
        <dbReference type="ARBA" id="ARBA00023015"/>
    </source>
</evidence>
<keyword evidence="3" id="KW-0805">Transcription regulation</keyword>
<comment type="caution">
    <text evidence="7">The sequence shown here is derived from an EMBL/GenBank/DDBJ whole genome shotgun (WGS) entry which is preliminary data.</text>
</comment>
<dbReference type="GO" id="GO:0032259">
    <property type="term" value="P:methylation"/>
    <property type="evidence" value="ECO:0007669"/>
    <property type="project" value="UniProtKB-KW"/>
</dbReference>
<dbReference type="Pfam" id="PF06325">
    <property type="entry name" value="PrmA"/>
    <property type="match status" value="1"/>
</dbReference>
<dbReference type="EC" id="2.1.1.319" evidence="1"/>
<keyword evidence="6" id="KW-0808">Transferase</keyword>
<reference evidence="7 8" key="1">
    <citation type="journal article" date="2015" name="Genome Biol. Evol.">
        <title>Comparative Genomics of a Bacterivorous Green Alga Reveals Evolutionary Causalities and Consequences of Phago-Mixotrophic Mode of Nutrition.</title>
        <authorList>
            <person name="Burns J.A."/>
            <person name="Paasch A."/>
            <person name="Narechania A."/>
            <person name="Kim E."/>
        </authorList>
    </citation>
    <scope>NUCLEOTIDE SEQUENCE [LARGE SCALE GENOMIC DNA]</scope>
    <source>
        <strain evidence="7 8">PLY_AMNH</strain>
    </source>
</reference>
<dbReference type="GO" id="GO:0070611">
    <property type="term" value="F:histone H3R2 methyltransferase activity"/>
    <property type="evidence" value="ECO:0007669"/>
    <property type="project" value="TreeGrafter"/>
</dbReference>
<protein>
    <recommendedName>
        <fullName evidence="1">type I protein arginine methyltransferase</fullName>
        <ecNumber evidence="1">2.1.1.319</ecNumber>
    </recommendedName>
</protein>
<evidence type="ECO:0000256" key="4">
    <source>
        <dbReference type="ARBA" id="ARBA00023163"/>
    </source>
</evidence>
<keyword evidence="6" id="KW-0489">Methyltransferase</keyword>
<evidence type="ECO:0000256" key="5">
    <source>
        <dbReference type="ARBA" id="ARBA00049086"/>
    </source>
</evidence>
<comment type="catalytic activity">
    <reaction evidence="5">
        <text>L-arginyl-[protein] + 2 S-adenosyl-L-methionine = N(omega),N(omega)-dimethyl-L-arginyl-[protein] + 2 S-adenosyl-L-homocysteine + 2 H(+)</text>
        <dbReference type="Rhea" id="RHEA:48096"/>
        <dbReference type="Rhea" id="RHEA-COMP:10532"/>
        <dbReference type="Rhea" id="RHEA-COMP:11991"/>
        <dbReference type="ChEBI" id="CHEBI:15378"/>
        <dbReference type="ChEBI" id="CHEBI:29965"/>
        <dbReference type="ChEBI" id="CHEBI:57856"/>
        <dbReference type="ChEBI" id="CHEBI:59789"/>
        <dbReference type="ChEBI" id="CHEBI:61897"/>
        <dbReference type="EC" id="2.1.1.319"/>
    </reaction>
</comment>
<dbReference type="PROSITE" id="PS51678">
    <property type="entry name" value="SAM_MT_PRMT"/>
    <property type="match status" value="1"/>
</dbReference>
<organism evidence="7 8">
    <name type="scientific">Cymbomonas tetramitiformis</name>
    <dbReference type="NCBI Taxonomy" id="36881"/>
    <lineage>
        <taxon>Eukaryota</taxon>
        <taxon>Viridiplantae</taxon>
        <taxon>Chlorophyta</taxon>
        <taxon>Pyramimonadophyceae</taxon>
        <taxon>Pyramimonadales</taxon>
        <taxon>Pyramimonadaceae</taxon>
        <taxon>Cymbomonas</taxon>
    </lineage>
</organism>
<sequence length="244" mass="26760">MIALVDDGGPYYSFLVGGYFPPAKSDQRVLLQEDAGPDPALGDGVPVTARLYRVEETWWLQIHTDSAQPLPLLRHALSGVQMCKAGKQTHIYSVPGEPAVVVRSQVMSTADALWAAIQERCRPDNGGIFEAKTDKASSDLYFHHYGMLEHQQNMLQDQVRTGIYYHAILENHADFQGKVVVDVGAGSGILSLFAVQAGAKKVYAVEASNMAHFARQLIDANPTYRDVMPVSLLRPPSLICHAET</sequence>
<dbReference type="SUPFAM" id="SSF53335">
    <property type="entry name" value="S-adenosyl-L-methionine-dependent methyltransferases"/>
    <property type="match status" value="1"/>
</dbReference>
<evidence type="ECO:0000313" key="7">
    <source>
        <dbReference type="EMBL" id="KAK3278025.1"/>
    </source>
</evidence>
<evidence type="ECO:0000256" key="2">
    <source>
        <dbReference type="ARBA" id="ARBA00022691"/>
    </source>
</evidence>
<evidence type="ECO:0000313" key="8">
    <source>
        <dbReference type="Proteomes" id="UP001190700"/>
    </source>
</evidence>
<keyword evidence="2 6" id="KW-0949">S-adenosyl-L-methionine</keyword>
<dbReference type="EMBL" id="LGRX02005673">
    <property type="protein sequence ID" value="KAK3278025.1"/>
    <property type="molecule type" value="Genomic_DNA"/>
</dbReference>
<keyword evidence="8" id="KW-1185">Reference proteome</keyword>
<name>A0AAE0GHE0_9CHLO</name>
<accession>A0AAE0GHE0</accession>
<dbReference type="AlphaFoldDB" id="A0AAE0GHE0"/>
<dbReference type="Gene3D" id="3.40.50.150">
    <property type="entry name" value="Vaccinia Virus protein VP39"/>
    <property type="match status" value="1"/>
</dbReference>
<keyword evidence="4" id="KW-0804">Transcription</keyword>
<dbReference type="InterPro" id="IPR025799">
    <property type="entry name" value="Arg_MeTrfase"/>
</dbReference>